<accession>A0ABR0QLC0</accession>
<proteinExistence type="predicted"/>
<comment type="caution">
    <text evidence="1">The sequence shown here is derived from an EMBL/GenBank/DDBJ whole genome shotgun (WGS) entry which is preliminary data.</text>
</comment>
<sequence length="73" mass="8067">MGPLPLKPIPWKSSFRVILLCTITGRSLHRVDIFNLPSYLKVRTTVVIGGHSGEKQLLRRSKADAPFGVVVPT</sequence>
<reference evidence="1 2" key="1">
    <citation type="submission" date="2023-03" db="EMBL/GenBank/DDBJ databases">
        <title>WGS of Gossypium arboreum.</title>
        <authorList>
            <person name="Yu D."/>
        </authorList>
    </citation>
    <scope>NUCLEOTIDE SEQUENCE [LARGE SCALE GENOMIC DNA]</scope>
    <source>
        <tissue evidence="1">Leaf</tissue>
    </source>
</reference>
<name>A0ABR0QLC0_GOSAR</name>
<keyword evidence="2" id="KW-1185">Reference proteome</keyword>
<protein>
    <submittedName>
        <fullName evidence="1">Uncharacterized protein</fullName>
    </submittedName>
</protein>
<dbReference type="EMBL" id="JARKNE010000003">
    <property type="protein sequence ID" value="KAK5840130.1"/>
    <property type="molecule type" value="Genomic_DNA"/>
</dbReference>
<evidence type="ECO:0000313" key="2">
    <source>
        <dbReference type="Proteomes" id="UP001358586"/>
    </source>
</evidence>
<gene>
    <name evidence="1" type="ORF">PVK06_009009</name>
</gene>
<organism evidence="1 2">
    <name type="scientific">Gossypium arboreum</name>
    <name type="common">Tree cotton</name>
    <name type="synonym">Gossypium nanking</name>
    <dbReference type="NCBI Taxonomy" id="29729"/>
    <lineage>
        <taxon>Eukaryota</taxon>
        <taxon>Viridiplantae</taxon>
        <taxon>Streptophyta</taxon>
        <taxon>Embryophyta</taxon>
        <taxon>Tracheophyta</taxon>
        <taxon>Spermatophyta</taxon>
        <taxon>Magnoliopsida</taxon>
        <taxon>eudicotyledons</taxon>
        <taxon>Gunneridae</taxon>
        <taxon>Pentapetalae</taxon>
        <taxon>rosids</taxon>
        <taxon>malvids</taxon>
        <taxon>Malvales</taxon>
        <taxon>Malvaceae</taxon>
        <taxon>Malvoideae</taxon>
        <taxon>Gossypium</taxon>
    </lineage>
</organism>
<evidence type="ECO:0000313" key="1">
    <source>
        <dbReference type="EMBL" id="KAK5840130.1"/>
    </source>
</evidence>
<dbReference type="Proteomes" id="UP001358586">
    <property type="component" value="Chromosome 3"/>
</dbReference>